<dbReference type="SUPFAM" id="SSF51206">
    <property type="entry name" value="cAMP-binding domain-like"/>
    <property type="match status" value="1"/>
</dbReference>
<name>A0A9D1J264_9FIRM</name>
<dbReference type="CDD" id="cd00038">
    <property type="entry name" value="CAP_ED"/>
    <property type="match status" value="1"/>
</dbReference>
<comment type="caution">
    <text evidence="1">The sequence shown here is derived from an EMBL/GenBank/DDBJ whole genome shotgun (WGS) entry which is preliminary data.</text>
</comment>
<reference evidence="1" key="2">
    <citation type="journal article" date="2021" name="PeerJ">
        <title>Extensive microbial diversity within the chicken gut microbiome revealed by metagenomics and culture.</title>
        <authorList>
            <person name="Gilroy R."/>
            <person name="Ravi A."/>
            <person name="Getino M."/>
            <person name="Pursley I."/>
            <person name="Horton D.L."/>
            <person name="Alikhan N.F."/>
            <person name="Baker D."/>
            <person name="Gharbi K."/>
            <person name="Hall N."/>
            <person name="Watson M."/>
            <person name="Adriaenssens E.M."/>
            <person name="Foster-Nyarko E."/>
            <person name="Jarju S."/>
            <person name="Secka A."/>
            <person name="Antonio M."/>
            <person name="Oren A."/>
            <person name="Chaudhuri R.R."/>
            <person name="La Ragione R."/>
            <person name="Hildebrand F."/>
            <person name="Pallen M.J."/>
        </authorList>
    </citation>
    <scope>NUCLEOTIDE SEQUENCE</scope>
    <source>
        <strain evidence="1">ChiSjej1B19-7085</strain>
    </source>
</reference>
<accession>A0A9D1J264</accession>
<proteinExistence type="predicted"/>
<dbReference type="EMBL" id="DVHF01000104">
    <property type="protein sequence ID" value="HIR57789.1"/>
    <property type="molecule type" value="Genomic_DNA"/>
</dbReference>
<dbReference type="Proteomes" id="UP000886785">
    <property type="component" value="Unassembled WGS sequence"/>
</dbReference>
<gene>
    <name evidence="1" type="ORF">IAA54_08965</name>
</gene>
<dbReference type="InterPro" id="IPR014710">
    <property type="entry name" value="RmlC-like_jellyroll"/>
</dbReference>
<reference evidence="1" key="1">
    <citation type="submission" date="2020-10" db="EMBL/GenBank/DDBJ databases">
        <authorList>
            <person name="Gilroy R."/>
        </authorList>
    </citation>
    <scope>NUCLEOTIDE SEQUENCE</scope>
    <source>
        <strain evidence="1">ChiSjej1B19-7085</strain>
    </source>
</reference>
<feature type="non-terminal residue" evidence="1">
    <location>
        <position position="1"/>
    </location>
</feature>
<evidence type="ECO:0000313" key="2">
    <source>
        <dbReference type="Proteomes" id="UP000886785"/>
    </source>
</evidence>
<sequence length="173" mass="20140">QEFLNLAEVRHVNKEDLLFREGEEPTQLVFIWDGIFRGFFADFDGKDITDCFCWKFGEPLVPSLPLDAKANISMEALRDGQILCFPIAPVVDLLERDISMVKLYNALLLESLRNHVTIKKMLYQYTAEQKYEWFLREYPGLDGTISSKYIASFLGVTQVTLSRSRSKFREKER</sequence>
<dbReference type="AlphaFoldDB" id="A0A9D1J264"/>
<organism evidence="1 2">
    <name type="scientific">Candidatus Gallacutalibacter pullicola</name>
    <dbReference type="NCBI Taxonomy" id="2840830"/>
    <lineage>
        <taxon>Bacteria</taxon>
        <taxon>Bacillati</taxon>
        <taxon>Bacillota</taxon>
        <taxon>Clostridia</taxon>
        <taxon>Eubacteriales</taxon>
        <taxon>Candidatus Gallacutalibacter</taxon>
    </lineage>
</organism>
<dbReference type="InterPro" id="IPR018490">
    <property type="entry name" value="cNMP-bd_dom_sf"/>
</dbReference>
<evidence type="ECO:0000313" key="1">
    <source>
        <dbReference type="EMBL" id="HIR57789.1"/>
    </source>
</evidence>
<dbReference type="Gene3D" id="2.60.120.10">
    <property type="entry name" value="Jelly Rolls"/>
    <property type="match status" value="1"/>
</dbReference>
<protein>
    <submittedName>
        <fullName evidence="1">Crp/Fnr family transcriptional regulator</fullName>
    </submittedName>
</protein>
<dbReference type="InterPro" id="IPR000595">
    <property type="entry name" value="cNMP-bd_dom"/>
</dbReference>